<evidence type="ECO:0000259" key="3">
    <source>
        <dbReference type="PROSITE" id="PS50245"/>
    </source>
</evidence>
<reference evidence="4 5" key="1">
    <citation type="submission" date="2019-07" db="EMBL/GenBank/DDBJ databases">
        <title>Genome assembly of two rare yeast pathogens: Diutina rugosa and Trichomonascus ciferrii.</title>
        <authorList>
            <person name="Mixao V."/>
            <person name="Saus E."/>
            <person name="Hansen A."/>
            <person name="Lass-Flor C."/>
            <person name="Gabaldon T."/>
        </authorList>
    </citation>
    <scope>NUCLEOTIDE SEQUENCE [LARGE SCALE GENOMIC DNA]</scope>
    <source>
        <strain evidence="4 5">CBS 613</strain>
    </source>
</reference>
<dbReference type="Gene3D" id="3.80.10.10">
    <property type="entry name" value="Ribonuclease Inhibitor"/>
    <property type="match status" value="1"/>
</dbReference>
<protein>
    <recommendedName>
        <fullName evidence="3">CAP-Gly domain-containing protein</fullName>
    </recommendedName>
</protein>
<keyword evidence="5" id="KW-1185">Reference proteome</keyword>
<dbReference type="RefSeq" id="XP_034011492.1">
    <property type="nucleotide sequence ID" value="XM_034156522.1"/>
</dbReference>
<dbReference type="PROSITE" id="PS00845">
    <property type="entry name" value="CAP_GLY_1"/>
    <property type="match status" value="1"/>
</dbReference>
<evidence type="ECO:0000313" key="4">
    <source>
        <dbReference type="EMBL" id="KAA8900616.1"/>
    </source>
</evidence>
<dbReference type="InterPro" id="IPR050836">
    <property type="entry name" value="SDS22/Internalin_LRR"/>
</dbReference>
<dbReference type="InterPro" id="IPR001611">
    <property type="entry name" value="Leu-rich_rpt"/>
</dbReference>
<organism evidence="4 5">
    <name type="scientific">Diutina rugosa</name>
    <name type="common">Yeast</name>
    <name type="synonym">Candida rugosa</name>
    <dbReference type="NCBI Taxonomy" id="5481"/>
    <lineage>
        <taxon>Eukaryota</taxon>
        <taxon>Fungi</taxon>
        <taxon>Dikarya</taxon>
        <taxon>Ascomycota</taxon>
        <taxon>Saccharomycotina</taxon>
        <taxon>Pichiomycetes</taxon>
        <taxon>Debaryomycetaceae</taxon>
        <taxon>Diutina</taxon>
    </lineage>
</organism>
<sequence>MVQVGDRLAVESDKCTVRFIGEIPQWPGTITFGVEWDDAKRGKNSGVLDGVHYFDVSHPQSGSFIKSTNRKINFGTSLETTLNQVYRDNDAMKSIKWSQHKATENLGWDAHNELMRDYTQLESISVDNRNVNQVEITAKFPNLKMLDLSSNLLTDFSQILKGLKQMPNLKRLNVNGNRFNWQLLENFEEKEQFPQVEQLLLAATFIPPQMVSKLIQWLPNLTEVVLSFNQYSDFPVSLPFIGKIDLSYNRLSAIPTLKCTQLKVDHNQIVTIDPINATAIDLRHNLIASWLQVDKLVGVTSVRINDNPVFHGISVDDQIAQLVGRLGATKVNGVVINDLEQSELWFIGQVQKGNIDYPNNSRWQALLKKHQIKEVDTKPKYTNYPQVKLRFSGEYMGEKLYFHKASVLSIYGDIANRLDLTVREIELWGVWGTVRAPLDDYIQEIGDLQVDSIEVKLRNYKAKLIKTASSHVNDVALIK</sequence>
<accession>A0A642UKB4</accession>
<keyword evidence="1" id="KW-0433">Leucine-rich repeat</keyword>
<dbReference type="Proteomes" id="UP000449547">
    <property type="component" value="Unassembled WGS sequence"/>
</dbReference>
<dbReference type="SMART" id="SM01052">
    <property type="entry name" value="CAP_GLY"/>
    <property type="match status" value="1"/>
</dbReference>
<dbReference type="Gene3D" id="2.30.30.190">
    <property type="entry name" value="CAP Gly-rich-like domain"/>
    <property type="match status" value="1"/>
</dbReference>
<dbReference type="GeneID" id="54782379"/>
<dbReference type="SUPFAM" id="SSF52058">
    <property type="entry name" value="L domain-like"/>
    <property type="match status" value="1"/>
</dbReference>
<dbReference type="EMBL" id="SWFT01000108">
    <property type="protein sequence ID" value="KAA8900616.1"/>
    <property type="molecule type" value="Genomic_DNA"/>
</dbReference>
<dbReference type="PANTHER" id="PTHR46652">
    <property type="entry name" value="LEUCINE-RICH REPEAT AND IQ DOMAIN-CONTAINING PROTEIN 1-RELATED"/>
    <property type="match status" value="1"/>
</dbReference>
<dbReference type="AlphaFoldDB" id="A0A642UKB4"/>
<evidence type="ECO:0000313" key="5">
    <source>
        <dbReference type="Proteomes" id="UP000449547"/>
    </source>
</evidence>
<dbReference type="PROSITE" id="PS50245">
    <property type="entry name" value="CAP_GLY_2"/>
    <property type="match status" value="1"/>
</dbReference>
<name>A0A642UKB4_DIURU</name>
<dbReference type="OrthoDB" id="5273213at2759"/>
<dbReference type="InterPro" id="IPR032675">
    <property type="entry name" value="LRR_dom_sf"/>
</dbReference>
<comment type="caution">
    <text evidence="4">The sequence shown here is derived from an EMBL/GenBank/DDBJ whole genome shotgun (WGS) entry which is preliminary data.</text>
</comment>
<dbReference type="Pfam" id="PF01302">
    <property type="entry name" value="CAP_GLY"/>
    <property type="match status" value="1"/>
</dbReference>
<dbReference type="InterPro" id="IPR000938">
    <property type="entry name" value="CAP-Gly_domain"/>
</dbReference>
<proteinExistence type="predicted"/>
<dbReference type="SUPFAM" id="SSF74924">
    <property type="entry name" value="Cap-Gly domain"/>
    <property type="match status" value="1"/>
</dbReference>
<evidence type="ECO:0000256" key="2">
    <source>
        <dbReference type="ARBA" id="ARBA00022737"/>
    </source>
</evidence>
<dbReference type="OMA" id="DAHNELM"/>
<evidence type="ECO:0000256" key="1">
    <source>
        <dbReference type="ARBA" id="ARBA00022614"/>
    </source>
</evidence>
<feature type="domain" description="CAP-Gly" evidence="3">
    <location>
        <begin position="33"/>
        <end position="66"/>
    </location>
</feature>
<keyword evidence="2" id="KW-0677">Repeat</keyword>
<dbReference type="InterPro" id="IPR036859">
    <property type="entry name" value="CAP-Gly_dom_sf"/>
</dbReference>
<gene>
    <name evidence="4" type="ORF">DIURU_003728</name>
</gene>
<dbReference type="PROSITE" id="PS51450">
    <property type="entry name" value="LRR"/>
    <property type="match status" value="1"/>
</dbReference>
<dbReference type="VEuPathDB" id="FungiDB:DIURU_003728"/>
<dbReference type="PANTHER" id="PTHR46652:SF3">
    <property type="entry name" value="LEUCINE-RICH REPEAT-CONTAINING PROTEIN 9"/>
    <property type="match status" value="1"/>
</dbReference>